<name>A0A0U1QY97_YERP3</name>
<dbReference type="GeneID" id="57974111"/>
<dbReference type="Pfam" id="PF06812">
    <property type="entry name" value="ImpA_N"/>
    <property type="match status" value="1"/>
</dbReference>
<accession>A0A0U1QY97</accession>
<dbReference type="PANTHER" id="PTHR37951">
    <property type="entry name" value="CYTOPLASMIC PROTEIN-RELATED"/>
    <property type="match status" value="1"/>
</dbReference>
<evidence type="ECO:0000313" key="3">
    <source>
        <dbReference type="Proteomes" id="UP000002412"/>
    </source>
</evidence>
<dbReference type="InterPro" id="IPR010657">
    <property type="entry name" value="ImpA_N"/>
</dbReference>
<dbReference type="HOGENOM" id="CLU_865712_0_0_6"/>
<organism evidence="2 3">
    <name type="scientific">Yersinia pseudotuberculosis serotype O:1b (strain IP 31758)</name>
    <dbReference type="NCBI Taxonomy" id="349747"/>
    <lineage>
        <taxon>Bacteria</taxon>
        <taxon>Pseudomonadati</taxon>
        <taxon>Pseudomonadota</taxon>
        <taxon>Gammaproteobacteria</taxon>
        <taxon>Enterobacterales</taxon>
        <taxon>Yersiniaceae</taxon>
        <taxon>Yersinia</taxon>
    </lineage>
</organism>
<sequence length="337" mass="38957">MILKRMDNNMSDIFPQALFGVEYDPAYGEIESILSQLDESADPLSRPHEPPQINWHHISEQANKLLEQCFDLRVMLWFIRANIHIKGISALYDGFMRINAQTQDTDVVIYPQSEEPPLNSGHAAALGWLSTAQCIAELKTARLTEEHPYILQDLITTEALPNGQERYFVTSSTLFLTVNNYFQQNGLPDLKDQLTKVDMLLEQIESYANQSTESYQLHCEQLRIFLKNNISQLAQLNAPEHDDPETVYQKIDSHESLDTQSFNSNDKSIRSRQEIIMMLDRILEYFQHYEPSHPAPIFIRRTKEMIGMDFYSIVEEILPEAVITLKQFTGKTNLPFR</sequence>
<feature type="domain" description="ImpA N-terminal" evidence="1">
    <location>
        <begin position="21"/>
        <end position="129"/>
    </location>
</feature>
<dbReference type="Proteomes" id="UP000002412">
    <property type="component" value="Chromosome"/>
</dbReference>
<dbReference type="PANTHER" id="PTHR37951:SF1">
    <property type="entry name" value="TYPE VI SECRETION SYSTEM COMPONENT TSSA1"/>
    <property type="match status" value="1"/>
</dbReference>
<protein>
    <submittedName>
        <fullName evidence="2">ImpA domain protein</fullName>
    </submittedName>
</protein>
<dbReference type="KEGG" id="ypi:YpsIP31758_3437"/>
<dbReference type="InterPro" id="IPR017740">
    <property type="entry name" value="TssA-like"/>
</dbReference>
<proteinExistence type="predicted"/>
<dbReference type="AlphaFoldDB" id="A0A0U1QY97"/>
<evidence type="ECO:0000313" key="2">
    <source>
        <dbReference type="EMBL" id="ABS47677.1"/>
    </source>
</evidence>
<gene>
    <name evidence="2" type="ordered locus">YpsIP31758_3437</name>
</gene>
<evidence type="ECO:0000259" key="1">
    <source>
        <dbReference type="Pfam" id="PF06812"/>
    </source>
</evidence>
<reference evidence="2 3" key="1">
    <citation type="journal article" date="2007" name="PLoS Genet.">
        <title>The complete genome sequence of Yersinia pseudotuberculosis IP31758, the causative agent of Far East scarlet-like fever.</title>
        <authorList>
            <person name="Eppinger M."/>
            <person name="Rosovitz M.J."/>
            <person name="Fricke W.F."/>
            <person name="Rasko D.A."/>
            <person name="Kokorina G."/>
            <person name="Fayolle C."/>
            <person name="Lindler L.E."/>
            <person name="Carniel E."/>
            <person name="Ravel J."/>
        </authorList>
    </citation>
    <scope>NUCLEOTIDE SEQUENCE [LARGE SCALE GENOMIC DNA]</scope>
    <source>
        <strain evidence="2 3">IP 31758</strain>
    </source>
</reference>
<dbReference type="EMBL" id="CP000720">
    <property type="protein sequence ID" value="ABS47677.1"/>
    <property type="molecule type" value="Genomic_DNA"/>
</dbReference>
<dbReference type="RefSeq" id="WP_002210482.1">
    <property type="nucleotide sequence ID" value="NC_009708.1"/>
</dbReference>